<evidence type="ECO:0000313" key="1">
    <source>
        <dbReference type="EMBL" id="TXN31492.1"/>
    </source>
</evidence>
<name>A0A5C8UT78_9MICO</name>
<evidence type="ECO:0000313" key="2">
    <source>
        <dbReference type="Proteomes" id="UP000321379"/>
    </source>
</evidence>
<protein>
    <submittedName>
        <fullName evidence="1">Heme-binding protein</fullName>
    </submittedName>
</protein>
<keyword evidence="2" id="KW-1185">Reference proteome</keyword>
<gene>
    <name evidence="1" type="ORF">FVP33_08105</name>
</gene>
<organism evidence="1 2">
    <name type="scientific">Lacisediminihabitans profunda</name>
    <dbReference type="NCBI Taxonomy" id="2594790"/>
    <lineage>
        <taxon>Bacteria</taxon>
        <taxon>Bacillati</taxon>
        <taxon>Actinomycetota</taxon>
        <taxon>Actinomycetes</taxon>
        <taxon>Micrococcales</taxon>
        <taxon>Microbacteriaceae</taxon>
        <taxon>Lacisediminihabitans</taxon>
    </lineage>
</organism>
<dbReference type="EMBL" id="VRMG01000005">
    <property type="protein sequence ID" value="TXN31492.1"/>
    <property type="molecule type" value="Genomic_DNA"/>
</dbReference>
<dbReference type="PANTHER" id="PTHR11220">
    <property type="entry name" value="HEME-BINDING PROTEIN-RELATED"/>
    <property type="match status" value="1"/>
</dbReference>
<dbReference type="PANTHER" id="PTHR11220:SF1">
    <property type="entry name" value="HEME-BINDING PROTEIN 2"/>
    <property type="match status" value="1"/>
</dbReference>
<comment type="caution">
    <text evidence="1">The sequence shown here is derived from an EMBL/GenBank/DDBJ whole genome shotgun (WGS) entry which is preliminary data.</text>
</comment>
<accession>A0A5C8UT78</accession>
<reference evidence="1 2" key="1">
    <citation type="submission" date="2019-08" db="EMBL/GenBank/DDBJ databases">
        <title>Bacterial whole genome sequence for Glaciihabitans sp. CHu50b-6-2.</title>
        <authorList>
            <person name="Jin L."/>
        </authorList>
    </citation>
    <scope>NUCLEOTIDE SEQUENCE [LARGE SCALE GENOMIC DNA]</scope>
    <source>
        <strain evidence="1 2">CHu50b-6-2</strain>
    </source>
</reference>
<dbReference type="AlphaFoldDB" id="A0A5C8UT78"/>
<sequence>MTEQQAYELIRHYDGFELRHYPDYVLVQVSAQGDFLRAGNLGFRPLIGYISGRNASSARIPMTAPVLQEPITENAHTVSFVLPDGTDIASVPVPTDAQVSTRAVPAHDVAARRFGGGWSEAKFEENGTALLEAVERAGLHPVGSLYFARFDPPWKPGFLKHSEALVAIGS</sequence>
<dbReference type="RefSeq" id="WP_147783079.1">
    <property type="nucleotide sequence ID" value="NZ_VRMG01000005.1"/>
</dbReference>
<dbReference type="Proteomes" id="UP000321379">
    <property type="component" value="Unassembled WGS sequence"/>
</dbReference>
<proteinExistence type="predicted"/>
<dbReference type="Gene3D" id="3.20.80.10">
    <property type="entry name" value="Regulatory factor, effector binding domain"/>
    <property type="match status" value="1"/>
</dbReference>
<dbReference type="SUPFAM" id="SSF55136">
    <property type="entry name" value="Probable bacterial effector-binding domain"/>
    <property type="match status" value="1"/>
</dbReference>
<dbReference type="InterPro" id="IPR011256">
    <property type="entry name" value="Reg_factor_effector_dom_sf"/>
</dbReference>
<dbReference type="InterPro" id="IPR006917">
    <property type="entry name" value="SOUL_heme-bd"/>
</dbReference>
<dbReference type="Pfam" id="PF04832">
    <property type="entry name" value="SOUL"/>
    <property type="match status" value="1"/>
</dbReference>